<dbReference type="PANTHER" id="PTHR24291:SF50">
    <property type="entry name" value="BIFUNCTIONAL ALBAFLAVENONE MONOOXYGENASE_TERPENE SYNTHASE"/>
    <property type="match status" value="1"/>
</dbReference>
<keyword evidence="3" id="KW-0479">Metal-binding</keyword>
<dbReference type="InterPro" id="IPR002403">
    <property type="entry name" value="Cyt_P450_E_grp-IV"/>
</dbReference>
<evidence type="ECO:0000256" key="1">
    <source>
        <dbReference type="ARBA" id="ARBA00010617"/>
    </source>
</evidence>
<organism evidence="7 8">
    <name type="scientific">Actinocorallia libanotica</name>
    <dbReference type="NCBI Taxonomy" id="46162"/>
    <lineage>
        <taxon>Bacteria</taxon>
        <taxon>Bacillati</taxon>
        <taxon>Actinomycetota</taxon>
        <taxon>Actinomycetes</taxon>
        <taxon>Streptosporangiales</taxon>
        <taxon>Thermomonosporaceae</taxon>
        <taxon>Actinocorallia</taxon>
    </lineage>
</organism>
<keyword evidence="6" id="KW-0503">Monooxygenase</keyword>
<name>A0ABP4BGF4_9ACTN</name>
<evidence type="ECO:0000256" key="3">
    <source>
        <dbReference type="ARBA" id="ARBA00022723"/>
    </source>
</evidence>
<reference evidence="8" key="1">
    <citation type="journal article" date="2019" name="Int. J. Syst. Evol. Microbiol.">
        <title>The Global Catalogue of Microorganisms (GCM) 10K type strain sequencing project: providing services to taxonomists for standard genome sequencing and annotation.</title>
        <authorList>
            <consortium name="The Broad Institute Genomics Platform"/>
            <consortium name="The Broad Institute Genome Sequencing Center for Infectious Disease"/>
            <person name="Wu L."/>
            <person name="Ma J."/>
        </authorList>
    </citation>
    <scope>NUCLEOTIDE SEQUENCE [LARGE SCALE GENOMIC DNA]</scope>
    <source>
        <strain evidence="8">JCM 10696</strain>
    </source>
</reference>
<evidence type="ECO:0000256" key="2">
    <source>
        <dbReference type="ARBA" id="ARBA00022617"/>
    </source>
</evidence>
<dbReference type="PANTHER" id="PTHR24291">
    <property type="entry name" value="CYTOCHROME P450 FAMILY 4"/>
    <property type="match status" value="1"/>
</dbReference>
<keyword evidence="4" id="KW-0560">Oxidoreductase</keyword>
<comment type="caution">
    <text evidence="7">The sequence shown here is derived from an EMBL/GenBank/DDBJ whole genome shotgun (WGS) entry which is preliminary data.</text>
</comment>
<dbReference type="InterPro" id="IPR001128">
    <property type="entry name" value="Cyt_P450"/>
</dbReference>
<keyword evidence="2" id="KW-0349">Heme</keyword>
<dbReference type="PRINTS" id="PR00465">
    <property type="entry name" value="EP450IV"/>
</dbReference>
<dbReference type="Proteomes" id="UP001500665">
    <property type="component" value="Unassembled WGS sequence"/>
</dbReference>
<gene>
    <name evidence="7" type="ORF">GCM10009550_29540</name>
</gene>
<dbReference type="RefSeq" id="WP_344240971.1">
    <property type="nucleotide sequence ID" value="NZ_BAAAHH010000010.1"/>
</dbReference>
<dbReference type="Gene3D" id="1.10.630.10">
    <property type="entry name" value="Cytochrome P450"/>
    <property type="match status" value="1"/>
</dbReference>
<dbReference type="Pfam" id="PF00067">
    <property type="entry name" value="p450"/>
    <property type="match status" value="1"/>
</dbReference>
<dbReference type="SUPFAM" id="SSF48264">
    <property type="entry name" value="Cytochrome P450"/>
    <property type="match status" value="1"/>
</dbReference>
<keyword evidence="8" id="KW-1185">Reference proteome</keyword>
<evidence type="ECO:0000256" key="5">
    <source>
        <dbReference type="ARBA" id="ARBA00023004"/>
    </source>
</evidence>
<protein>
    <submittedName>
        <fullName evidence="7">Cytochrome P450</fullName>
    </submittedName>
</protein>
<proteinExistence type="inferred from homology"/>
<comment type="similarity">
    <text evidence="1">Belongs to the cytochrome P450 family.</text>
</comment>
<sequence length="454" mass="51316">MAAPVKEGTKEDTRRNESGVLPLTRASITDTLRVGALVMAPAIARGVIARRPGIVALSEELQADLRAGRLLTRLRHRYGPGPLHLRIPVRSFALLLSPEDAKRALVHSPEPFSLDTWEKHASLAHFQPHGVLISRGADRADRRAFNEAVLDTPHPVHCMAGRFSRKIEEEAAVLLRKVEESGELGWDEFRVAWWRVIRRIVLGDAARDDHRVSDMLTKLRMNADWAFAHPRRKRLRARFQRRLDAHLRRAEPGSLAGLMAQTPRTERTEPRQQVPQWLFAYEPAGMAAFRALALLAAHPEQMRRARREAESGSVELPFLRACVQESLRLWPTTMAILRESTEDTVWAGRTMPARTGMLIFTPFTQRDGENLPFADSFAPDIWLDGTAREDWSILPFSGGPGECPGRQLVLLSTSMFLAELLRAHDFRQRAGVRLRADRPMPRTLGPFRLRFGVV</sequence>
<evidence type="ECO:0000256" key="4">
    <source>
        <dbReference type="ARBA" id="ARBA00023002"/>
    </source>
</evidence>
<evidence type="ECO:0000313" key="7">
    <source>
        <dbReference type="EMBL" id="GAA0950720.1"/>
    </source>
</evidence>
<evidence type="ECO:0000313" key="8">
    <source>
        <dbReference type="Proteomes" id="UP001500665"/>
    </source>
</evidence>
<dbReference type="PRINTS" id="PR00385">
    <property type="entry name" value="P450"/>
</dbReference>
<dbReference type="InterPro" id="IPR050196">
    <property type="entry name" value="Cytochrome_P450_Monoox"/>
</dbReference>
<dbReference type="InterPro" id="IPR036396">
    <property type="entry name" value="Cyt_P450_sf"/>
</dbReference>
<keyword evidence="5" id="KW-0408">Iron</keyword>
<accession>A0ABP4BGF4</accession>
<dbReference type="EMBL" id="BAAAHH010000010">
    <property type="protein sequence ID" value="GAA0950720.1"/>
    <property type="molecule type" value="Genomic_DNA"/>
</dbReference>
<evidence type="ECO:0000256" key="6">
    <source>
        <dbReference type="ARBA" id="ARBA00023033"/>
    </source>
</evidence>